<dbReference type="InterPro" id="IPR036732">
    <property type="entry name" value="AFP_Neu5c_C_sf"/>
</dbReference>
<dbReference type="Pfam" id="PF03102">
    <property type="entry name" value="NeuB"/>
    <property type="match status" value="1"/>
</dbReference>
<protein>
    <submittedName>
        <fullName evidence="2">N-acetylneuraminate synthase</fullName>
    </submittedName>
</protein>
<dbReference type="SUPFAM" id="SSF51569">
    <property type="entry name" value="Aldolase"/>
    <property type="match status" value="1"/>
</dbReference>
<dbReference type="Gene3D" id="3.20.20.70">
    <property type="entry name" value="Aldolase class I"/>
    <property type="match status" value="1"/>
</dbReference>
<dbReference type="Gene3D" id="3.90.1210.10">
    <property type="entry name" value="Antifreeze-like/N-acetylneuraminic acid synthase C-terminal domain"/>
    <property type="match status" value="1"/>
</dbReference>
<dbReference type="InterPro" id="IPR013974">
    <property type="entry name" value="SAF"/>
</dbReference>
<dbReference type="InterPro" id="IPR051690">
    <property type="entry name" value="PseI-like"/>
</dbReference>
<gene>
    <name evidence="2" type="ORF">SAMN05216205_1723</name>
</gene>
<dbReference type="InterPro" id="IPR006190">
    <property type="entry name" value="SAF_AFP_Neu5Ac"/>
</dbReference>
<comment type="caution">
    <text evidence="2">The sequence shown here is derived from an EMBL/GenBank/DDBJ whole genome shotgun (WGS) entry which is preliminary data.</text>
</comment>
<sequence>MKRQYAARGELTQSDRQSFVSIAGRRIGPGEPPYIVAEMSGNHNGDINRALRIIEAAKQAGADAVKIQTYRADTITIDHCGAEFMVKGGLWDGRRLYELYEEAHTPWEWHEAIFEHGRKIGIAVFSSPFDATAVDFLENLGAPAYKIASPELIDLPLIRKVARTGKPIIMSTGMATLEEIGEAVEAARGAGATEIVVLHCTAAYPAPPEEANLATIAEIAQRFDVVSGLSDHTLGTVVSALAVGLGAAVIEKHFTLARAEGGVDSAFSLEPAELAELVTTARIAQVAIGSPAFEPTRSEEIVLKNRRSLYVVAPVAKGELLTEANVRSIRPGNGLKPKFLDTVLGRRATRELAFGEPLDVSMVEGGIDS</sequence>
<dbReference type="NCBIfam" id="TIGR03586">
    <property type="entry name" value="PseI"/>
    <property type="match status" value="1"/>
</dbReference>
<dbReference type="CDD" id="cd11615">
    <property type="entry name" value="SAF_NeuB_like"/>
    <property type="match status" value="1"/>
</dbReference>
<dbReference type="PROSITE" id="PS50844">
    <property type="entry name" value="AFP_LIKE"/>
    <property type="match status" value="1"/>
</dbReference>
<dbReference type="InterPro" id="IPR020030">
    <property type="entry name" value="Pseudaminic_synth_PseI"/>
</dbReference>
<dbReference type="SMART" id="SM00858">
    <property type="entry name" value="SAF"/>
    <property type="match status" value="1"/>
</dbReference>
<evidence type="ECO:0000313" key="3">
    <source>
        <dbReference type="Proteomes" id="UP000199665"/>
    </source>
</evidence>
<dbReference type="EMBL" id="FNRV01000001">
    <property type="protein sequence ID" value="SEC19504.1"/>
    <property type="molecule type" value="Genomic_DNA"/>
</dbReference>
<accession>A0ABY0XUA2</accession>
<dbReference type="PANTHER" id="PTHR42966:SF2">
    <property type="entry name" value="PSEUDAMINIC ACID SYNTHASE"/>
    <property type="match status" value="1"/>
</dbReference>
<dbReference type="Pfam" id="PF08666">
    <property type="entry name" value="SAF"/>
    <property type="match status" value="1"/>
</dbReference>
<dbReference type="InterPro" id="IPR013132">
    <property type="entry name" value="PseI/NeuA/B-like_N"/>
</dbReference>
<organism evidence="2 3">
    <name type="scientific">Pseudomonas mohnii</name>
    <dbReference type="NCBI Taxonomy" id="395600"/>
    <lineage>
        <taxon>Bacteria</taxon>
        <taxon>Pseudomonadati</taxon>
        <taxon>Pseudomonadota</taxon>
        <taxon>Gammaproteobacteria</taxon>
        <taxon>Pseudomonadales</taxon>
        <taxon>Pseudomonadaceae</taxon>
        <taxon>Pseudomonas</taxon>
    </lineage>
</organism>
<proteinExistence type="predicted"/>
<dbReference type="InterPro" id="IPR013785">
    <property type="entry name" value="Aldolase_TIM"/>
</dbReference>
<name>A0ABY0XUA2_9PSED</name>
<evidence type="ECO:0000313" key="2">
    <source>
        <dbReference type="EMBL" id="SEC19504.1"/>
    </source>
</evidence>
<feature type="domain" description="AFP-like" evidence="1">
    <location>
        <begin position="308"/>
        <end position="366"/>
    </location>
</feature>
<dbReference type="SUPFAM" id="SSF51269">
    <property type="entry name" value="AFP III-like domain"/>
    <property type="match status" value="1"/>
</dbReference>
<dbReference type="InterPro" id="IPR057736">
    <property type="entry name" value="SAF_PseI/NeuA/NeuB"/>
</dbReference>
<keyword evidence="3" id="KW-1185">Reference proteome</keyword>
<dbReference type="Proteomes" id="UP000199665">
    <property type="component" value="Unassembled WGS sequence"/>
</dbReference>
<reference evidence="2 3" key="1">
    <citation type="submission" date="2016-10" db="EMBL/GenBank/DDBJ databases">
        <authorList>
            <person name="Varghese N."/>
            <person name="Submissions S."/>
        </authorList>
    </citation>
    <scope>NUCLEOTIDE SEQUENCE [LARGE SCALE GENOMIC DNA]</scope>
    <source>
        <strain evidence="2 3">DSM 18327</strain>
    </source>
</reference>
<dbReference type="RefSeq" id="WP_090464180.1">
    <property type="nucleotide sequence ID" value="NZ_FNRV01000001.1"/>
</dbReference>
<dbReference type="PANTHER" id="PTHR42966">
    <property type="entry name" value="N-ACETYLNEURAMINATE SYNTHASE"/>
    <property type="match status" value="1"/>
</dbReference>
<evidence type="ECO:0000259" key="1">
    <source>
        <dbReference type="PROSITE" id="PS50844"/>
    </source>
</evidence>